<dbReference type="GO" id="GO:0003677">
    <property type="term" value="F:DNA binding"/>
    <property type="evidence" value="ECO:0007669"/>
    <property type="project" value="UniProtKB-KW"/>
</dbReference>
<dbReference type="PANTHER" id="PTHR33827:SF9">
    <property type="entry name" value="SAWADEE DOMAIN-CONTAINING PROTEIN"/>
    <property type="match status" value="1"/>
</dbReference>
<feature type="compositionally biased region" description="Basic residues" evidence="1">
    <location>
        <begin position="356"/>
        <end position="368"/>
    </location>
</feature>
<sequence>MADGGCKNSAENGVVELEAMRKGSFSWHPCSVSLCSRGLGLIVEYEDNHSEEVIAEKDEILTRIRVRSTPLQGNDCSSLRQGNRVLAARSSGVKGVFCDALVEKAVHVRHSKRIHCRCSFTVKWVHQALEEAKTVPASAIMKLSTKSIDIHPAISTFFGMLESPNGVDTSLCSKLVDNLNWEVDINVLLEKQIEEISNSTDVSLKKISKNFAFGLEVGLKGQSHGTPIDTSSKEPHVLIPLLNNLNGYNPSGNKHPTETKDETPPYSVSSIQEEFNGSKLPLNPLAARAALASLRSELSVQSNVEKGNGKSITDDIPLNVSAALGVKSSNFEGIVKTLFPISSAPQVVDFSDVSTRKGKKNKISKKKITQTSETRLTRSRIQKSNDEGLLGKDETSDKVDSEKVTFAKDAENHNYSRKRTRSAAREETKKNNVQPKPKVRKSDFSETNEVDLFKGDASTESKRAKTTPKTAEGGQGTKKKPDSLKNHETRSSPRLRFLPRTRSQTKA</sequence>
<dbReference type="AlphaFoldDB" id="A0A830D8Q4"/>
<accession>A0A830D8Q4</accession>
<gene>
    <name evidence="3" type="ORF">PHJA_002848400</name>
</gene>
<reference evidence="3" key="1">
    <citation type="submission" date="2020-07" db="EMBL/GenBank/DDBJ databases">
        <title>Ethylene signaling mediates host invasion by parasitic plants.</title>
        <authorList>
            <person name="Yoshida S."/>
        </authorList>
    </citation>
    <scope>NUCLEOTIDE SEQUENCE</scope>
    <source>
        <strain evidence="3">Okayama</strain>
    </source>
</reference>
<keyword evidence="4" id="KW-1185">Reference proteome</keyword>
<feature type="compositionally biased region" description="Basic and acidic residues" evidence="1">
    <location>
        <begin position="479"/>
        <end position="491"/>
    </location>
</feature>
<evidence type="ECO:0000259" key="2">
    <source>
        <dbReference type="Pfam" id="PF16719"/>
    </source>
</evidence>
<dbReference type="InterPro" id="IPR039276">
    <property type="entry name" value="SHH1/2"/>
</dbReference>
<dbReference type="EMBL" id="BMAC01001376">
    <property type="protein sequence ID" value="GFQ07043.1"/>
    <property type="molecule type" value="Genomic_DNA"/>
</dbReference>
<evidence type="ECO:0000313" key="4">
    <source>
        <dbReference type="Proteomes" id="UP000653305"/>
    </source>
</evidence>
<organism evidence="3 4">
    <name type="scientific">Phtheirospermum japonicum</name>
    <dbReference type="NCBI Taxonomy" id="374723"/>
    <lineage>
        <taxon>Eukaryota</taxon>
        <taxon>Viridiplantae</taxon>
        <taxon>Streptophyta</taxon>
        <taxon>Embryophyta</taxon>
        <taxon>Tracheophyta</taxon>
        <taxon>Spermatophyta</taxon>
        <taxon>Magnoliopsida</taxon>
        <taxon>eudicotyledons</taxon>
        <taxon>Gunneridae</taxon>
        <taxon>Pentapetalae</taxon>
        <taxon>asterids</taxon>
        <taxon>lamiids</taxon>
        <taxon>Lamiales</taxon>
        <taxon>Orobanchaceae</taxon>
        <taxon>Orobanchaceae incertae sedis</taxon>
        <taxon>Phtheirospermum</taxon>
    </lineage>
</organism>
<dbReference type="Gene3D" id="2.30.30.140">
    <property type="match status" value="1"/>
</dbReference>
<proteinExistence type="predicted"/>
<name>A0A830D8Q4_9LAMI</name>
<dbReference type="InterPro" id="IPR032001">
    <property type="entry name" value="SAWADEE_dom"/>
</dbReference>
<dbReference type="GO" id="GO:0003682">
    <property type="term" value="F:chromatin binding"/>
    <property type="evidence" value="ECO:0007669"/>
    <property type="project" value="InterPro"/>
</dbReference>
<feature type="compositionally biased region" description="Basic and acidic residues" evidence="1">
    <location>
        <begin position="451"/>
        <end position="463"/>
    </location>
</feature>
<dbReference type="OrthoDB" id="759831at2759"/>
<keyword evidence="3" id="KW-0371">Homeobox</keyword>
<evidence type="ECO:0000313" key="3">
    <source>
        <dbReference type="EMBL" id="GFQ07043.1"/>
    </source>
</evidence>
<feature type="compositionally biased region" description="Basic residues" evidence="1">
    <location>
        <begin position="497"/>
        <end position="507"/>
    </location>
</feature>
<evidence type="ECO:0000256" key="1">
    <source>
        <dbReference type="SAM" id="MobiDB-lite"/>
    </source>
</evidence>
<dbReference type="PANTHER" id="PTHR33827">
    <property type="entry name" value="PROTEIN SAWADEE HOMEODOMAIN HOMOLOG 2"/>
    <property type="match status" value="1"/>
</dbReference>
<feature type="region of interest" description="Disordered" evidence="1">
    <location>
        <begin position="248"/>
        <end position="268"/>
    </location>
</feature>
<protein>
    <submittedName>
        <fullName evidence="3">Protein sawadee homeodomain homolog 2</fullName>
    </submittedName>
</protein>
<comment type="caution">
    <text evidence="3">The sequence shown here is derived from an EMBL/GenBank/DDBJ whole genome shotgun (WGS) entry which is preliminary data.</text>
</comment>
<feature type="domain" description="SAWADEE" evidence="2">
    <location>
        <begin position="15"/>
        <end position="135"/>
    </location>
</feature>
<feature type="compositionally biased region" description="Basic and acidic residues" evidence="1">
    <location>
        <begin position="383"/>
        <end position="414"/>
    </location>
</feature>
<feature type="region of interest" description="Disordered" evidence="1">
    <location>
        <begin position="353"/>
        <end position="507"/>
    </location>
</feature>
<keyword evidence="3" id="KW-0238">DNA-binding</keyword>
<dbReference type="Proteomes" id="UP000653305">
    <property type="component" value="Unassembled WGS sequence"/>
</dbReference>
<dbReference type="Pfam" id="PF16719">
    <property type="entry name" value="SAWADEE"/>
    <property type="match status" value="1"/>
</dbReference>